<evidence type="ECO:0000256" key="1">
    <source>
        <dbReference type="SAM" id="MobiDB-lite"/>
    </source>
</evidence>
<reference evidence="3" key="1">
    <citation type="journal article" date="2023" name="bioRxiv">
        <title>Improved chromosome-level genome assembly for marigold (Tagetes erecta).</title>
        <authorList>
            <person name="Jiang F."/>
            <person name="Yuan L."/>
            <person name="Wang S."/>
            <person name="Wang H."/>
            <person name="Xu D."/>
            <person name="Wang A."/>
            <person name="Fan W."/>
        </authorList>
    </citation>
    <scope>NUCLEOTIDE SEQUENCE</scope>
    <source>
        <strain evidence="3">WSJ</strain>
        <tissue evidence="3">Leaf</tissue>
    </source>
</reference>
<dbReference type="AlphaFoldDB" id="A0AAD8L598"/>
<dbReference type="Pfam" id="PF05699">
    <property type="entry name" value="Dimer_Tnp_hAT"/>
    <property type="match status" value="1"/>
</dbReference>
<gene>
    <name evidence="3" type="ORF">QVD17_09069</name>
</gene>
<comment type="caution">
    <text evidence="3">The sequence shown here is derived from an EMBL/GenBank/DDBJ whole genome shotgun (WGS) entry which is preliminary data.</text>
</comment>
<protein>
    <recommendedName>
        <fullName evidence="2">HAT C-terminal dimerisation domain-containing protein</fullName>
    </recommendedName>
</protein>
<name>A0AAD8L598_TARER</name>
<accession>A0AAD8L598</accession>
<feature type="domain" description="HAT C-terminal dimerisation" evidence="2">
    <location>
        <begin position="30"/>
        <end position="59"/>
    </location>
</feature>
<proteinExistence type="predicted"/>
<evidence type="ECO:0000313" key="3">
    <source>
        <dbReference type="EMBL" id="KAK1432177.1"/>
    </source>
</evidence>
<sequence length="111" mass="12042">MFGPPLLLQMSADVVRRLQTFSCRKNKQHLSASGRVLNDHRSSLSKITVEALICTKDWLYGDICSNQVSVDELTEDIISLDISGESNASNTVNNPKAPTSNASSSVACSKQ</sequence>
<dbReference type="Proteomes" id="UP001229421">
    <property type="component" value="Unassembled WGS sequence"/>
</dbReference>
<feature type="region of interest" description="Disordered" evidence="1">
    <location>
        <begin position="85"/>
        <end position="111"/>
    </location>
</feature>
<dbReference type="EMBL" id="JAUHHV010000002">
    <property type="protein sequence ID" value="KAK1432177.1"/>
    <property type="molecule type" value="Genomic_DNA"/>
</dbReference>
<dbReference type="GO" id="GO:0046983">
    <property type="term" value="F:protein dimerization activity"/>
    <property type="evidence" value="ECO:0007669"/>
    <property type="project" value="InterPro"/>
</dbReference>
<evidence type="ECO:0000259" key="2">
    <source>
        <dbReference type="Pfam" id="PF05699"/>
    </source>
</evidence>
<evidence type="ECO:0000313" key="4">
    <source>
        <dbReference type="Proteomes" id="UP001229421"/>
    </source>
</evidence>
<keyword evidence="4" id="KW-1185">Reference proteome</keyword>
<dbReference type="InterPro" id="IPR008906">
    <property type="entry name" value="HATC_C_dom"/>
</dbReference>
<organism evidence="3 4">
    <name type="scientific">Tagetes erecta</name>
    <name type="common">African marigold</name>
    <dbReference type="NCBI Taxonomy" id="13708"/>
    <lineage>
        <taxon>Eukaryota</taxon>
        <taxon>Viridiplantae</taxon>
        <taxon>Streptophyta</taxon>
        <taxon>Embryophyta</taxon>
        <taxon>Tracheophyta</taxon>
        <taxon>Spermatophyta</taxon>
        <taxon>Magnoliopsida</taxon>
        <taxon>eudicotyledons</taxon>
        <taxon>Gunneridae</taxon>
        <taxon>Pentapetalae</taxon>
        <taxon>asterids</taxon>
        <taxon>campanulids</taxon>
        <taxon>Asterales</taxon>
        <taxon>Asteraceae</taxon>
        <taxon>Asteroideae</taxon>
        <taxon>Heliantheae alliance</taxon>
        <taxon>Tageteae</taxon>
        <taxon>Tagetes</taxon>
    </lineage>
</organism>